<dbReference type="Proteomes" id="UP001152795">
    <property type="component" value="Unassembled WGS sequence"/>
</dbReference>
<evidence type="ECO:0000256" key="1">
    <source>
        <dbReference type="PROSITE-ProRule" id="PRU00302"/>
    </source>
</evidence>
<keyword evidence="3" id="KW-1185">Reference proteome</keyword>
<comment type="caution">
    <text evidence="2">The sequence shown here is derived from an EMBL/GenBank/DDBJ whole genome shotgun (WGS) entry which is preliminary data.</text>
</comment>
<dbReference type="Pfam" id="PF02494">
    <property type="entry name" value="HYR"/>
    <property type="match status" value="2"/>
</dbReference>
<sequence>VKCGAFSVDPKFTVSPPRCLLSETNVFGDACTFKCAAGYEAVDPGNMKATCLASRQWSMRLPHCIGVKCPAIPQPSNGNLSPPECASGIRFPGTCSIRCNAGYNNVGPSRISCQSTGSFVSNVANVGCGKDTATPVISCPPGIVAKLPIGSKSMIVAAQWKDPYVNVGTISSSHDINFEFPVGITTVTFTATTDDGKSDSCSIRVTILDKEAPKVVYCPKDQYVKKLFGEAVSWPQPQFTDNVGVTSVDVTPHKPGTVLSENDYHIIYTAKDHAGNYATCQFNVFVTEKQCLDADFTVDSATTDKNCNPLPGSGSYCLAHCKQGRVFAGQQQSPWYVCTGGVWQPAPSTVPDCV</sequence>
<dbReference type="InterPro" id="IPR043555">
    <property type="entry name" value="SRPX-like"/>
</dbReference>
<feature type="non-terminal residue" evidence="2">
    <location>
        <position position="354"/>
    </location>
</feature>
<dbReference type="Pfam" id="PF00084">
    <property type="entry name" value="Sushi"/>
    <property type="match status" value="2"/>
</dbReference>
<dbReference type="PANTHER" id="PTHR46343:SF2">
    <property type="entry name" value="SUSHI_VON WILLEBRAND FACTOR TYPE A_EGF_PENTRAXIN DOMAIN-CONTAINING 1"/>
    <property type="match status" value="1"/>
</dbReference>
<protein>
    <submittedName>
        <fullName evidence="2">Uncharacterized protein</fullName>
    </submittedName>
</protein>
<dbReference type="SMART" id="SM00032">
    <property type="entry name" value="CCP"/>
    <property type="match status" value="2"/>
</dbReference>
<dbReference type="InterPro" id="IPR035976">
    <property type="entry name" value="Sushi/SCR/CCP_sf"/>
</dbReference>
<keyword evidence="1" id="KW-0768">Sushi</keyword>
<dbReference type="InterPro" id="IPR000436">
    <property type="entry name" value="Sushi_SCR_CCP_dom"/>
</dbReference>
<dbReference type="PROSITE" id="PS50825">
    <property type="entry name" value="HYR"/>
    <property type="match status" value="1"/>
</dbReference>
<dbReference type="CDD" id="cd00033">
    <property type="entry name" value="CCP"/>
    <property type="match status" value="2"/>
</dbReference>
<dbReference type="InterPro" id="IPR003410">
    <property type="entry name" value="HYR_dom"/>
</dbReference>
<accession>A0A7D9JRW8</accession>
<dbReference type="EMBL" id="CACRXK020020934">
    <property type="protein sequence ID" value="CAB4035319.1"/>
    <property type="molecule type" value="Genomic_DNA"/>
</dbReference>
<reference evidence="2" key="1">
    <citation type="submission" date="2020-04" db="EMBL/GenBank/DDBJ databases">
        <authorList>
            <person name="Alioto T."/>
            <person name="Alioto T."/>
            <person name="Gomez Garrido J."/>
        </authorList>
    </citation>
    <scope>NUCLEOTIDE SEQUENCE</scope>
    <source>
        <strain evidence="2">A484AB</strain>
    </source>
</reference>
<comment type="caution">
    <text evidence="1">Lacks conserved residue(s) required for the propagation of feature annotation.</text>
</comment>
<organism evidence="2 3">
    <name type="scientific">Paramuricea clavata</name>
    <name type="common">Red gorgonian</name>
    <name type="synonym">Violescent sea-whip</name>
    <dbReference type="NCBI Taxonomy" id="317549"/>
    <lineage>
        <taxon>Eukaryota</taxon>
        <taxon>Metazoa</taxon>
        <taxon>Cnidaria</taxon>
        <taxon>Anthozoa</taxon>
        <taxon>Octocorallia</taxon>
        <taxon>Malacalcyonacea</taxon>
        <taxon>Plexauridae</taxon>
        <taxon>Paramuricea</taxon>
    </lineage>
</organism>
<dbReference type="AlphaFoldDB" id="A0A7D9JRW8"/>
<dbReference type="PANTHER" id="PTHR46343">
    <property type="entry name" value="HYR DOMAIN-CONTAINING PROTEIN"/>
    <property type="match status" value="1"/>
</dbReference>
<dbReference type="PROSITE" id="PS50923">
    <property type="entry name" value="SUSHI"/>
    <property type="match status" value="1"/>
</dbReference>
<proteinExistence type="predicted"/>
<dbReference type="Gene3D" id="2.10.70.10">
    <property type="entry name" value="Complement Module, domain 1"/>
    <property type="match status" value="2"/>
</dbReference>
<gene>
    <name evidence="2" type="ORF">PACLA_8A088706</name>
</gene>
<evidence type="ECO:0000313" key="3">
    <source>
        <dbReference type="Proteomes" id="UP001152795"/>
    </source>
</evidence>
<dbReference type="SUPFAM" id="SSF57535">
    <property type="entry name" value="Complement control module/SCR domain"/>
    <property type="match status" value="2"/>
</dbReference>
<dbReference type="OrthoDB" id="5967416at2759"/>
<name>A0A7D9JRW8_PARCT</name>
<evidence type="ECO:0000313" key="2">
    <source>
        <dbReference type="EMBL" id="CAB4035319.1"/>
    </source>
</evidence>
<feature type="non-terminal residue" evidence="2">
    <location>
        <position position="1"/>
    </location>
</feature>